<feature type="region of interest" description="Disordered" evidence="2">
    <location>
        <begin position="282"/>
        <end position="339"/>
    </location>
</feature>
<evidence type="ECO:0000256" key="1">
    <source>
        <dbReference type="ARBA" id="ARBA00008966"/>
    </source>
</evidence>
<reference evidence="5" key="1">
    <citation type="submission" date="2021-01" db="UniProtKB">
        <authorList>
            <consortium name="EnsemblMetazoa"/>
        </authorList>
    </citation>
    <scope>IDENTIFICATION</scope>
</reference>
<dbReference type="OrthoDB" id="5783963at2759"/>
<feature type="compositionally biased region" description="Acidic residues" evidence="2">
    <location>
        <begin position="90"/>
        <end position="167"/>
    </location>
</feature>
<dbReference type="InterPro" id="IPR039223">
    <property type="entry name" value="AATF/Bfr2"/>
</dbReference>
<dbReference type="AlphaFoldDB" id="A0A7M7G234"/>
<evidence type="ECO:0000259" key="3">
    <source>
        <dbReference type="Pfam" id="PF08164"/>
    </source>
</evidence>
<dbReference type="InterPro" id="IPR025160">
    <property type="entry name" value="AATF"/>
</dbReference>
<feature type="compositionally biased region" description="Acidic residues" evidence="2">
    <location>
        <begin position="41"/>
        <end position="53"/>
    </location>
</feature>
<dbReference type="RefSeq" id="XP_001599692.2">
    <property type="nucleotide sequence ID" value="XM_001599642.6"/>
</dbReference>
<feature type="region of interest" description="Disordered" evidence="2">
    <location>
        <begin position="15"/>
        <end position="181"/>
    </location>
</feature>
<dbReference type="KEGG" id="nvi:100114781"/>
<dbReference type="SMR" id="A0A7M7G234"/>
<feature type="compositionally biased region" description="Polar residues" evidence="2">
    <location>
        <begin position="16"/>
        <end position="26"/>
    </location>
</feature>
<keyword evidence="6" id="KW-1185">Reference proteome</keyword>
<accession>A0A7M7G234</accession>
<dbReference type="Pfam" id="PF08164">
    <property type="entry name" value="TRAUB"/>
    <property type="match status" value="1"/>
</dbReference>
<dbReference type="PANTHER" id="PTHR15565">
    <property type="entry name" value="AATF PROTEIN APOPTOSIS ANTAGONIZING TRANSCRIPTION FACTOR"/>
    <property type="match status" value="1"/>
</dbReference>
<comment type="similarity">
    <text evidence="1">Belongs to the AATF family.</text>
</comment>
<evidence type="ECO:0000313" key="6">
    <source>
        <dbReference type="Proteomes" id="UP000002358"/>
    </source>
</evidence>
<dbReference type="EnsemblMetazoa" id="XM_001599642">
    <property type="protein sequence ID" value="XP_001599692"/>
    <property type="gene ID" value="LOC100114781"/>
</dbReference>
<evidence type="ECO:0000313" key="5">
    <source>
        <dbReference type="EnsemblMetazoa" id="XP_001599692"/>
    </source>
</evidence>
<sequence>MSSKKKPVSLAEKISNLVTAAPTTFGSDDEAEETKAKVVDFDDEIDENDDFENDFGSSNIRRRNVALLEDTDKRYKAKKISKKDIFNQDDSSEAEGSMEEDDEDGTEDSADEGSDGASDVDGEQESEEENESDDDEKSDENEDDDDDDEEEEEEEDEDEELDFDDSIDLSNPLRRNRADDRGIKTMTTTNVRAEIEKGNCVREQLKLWENLLEMRIKLQKCLVSSNKMPQHDIYKDYASNGDFKKNCNDAKQKMSGLLINLLDLQSNLLNNFPETKGILKNDRKRKANDGEKVSNDEDDMDEEIPSDTEDEMNGEEEEEEEEEESGDSEEEKVEKKGPPTKKIKLSEFENILAKNHKAYTEYRNSVIQKWNDKTRIASGVISKGVNQPAVKQIEFALANKEKLLKKTQLKRSEYDIIGRSAVSLEDNDGRRVQEHDTEIYDDDDFYHQLLRELIEYKSADITDPIQLSKQWIQLQNMRSKMKRKIDTRATKGRRIRYNVHQKLVNFMAPITVFDTWTDHAKDELYSSLFGRIKAVGEESKEAKPT</sequence>
<dbReference type="GeneID" id="100114781"/>
<proteinExistence type="inferred from homology"/>
<dbReference type="PANTHER" id="PTHR15565:SF0">
    <property type="entry name" value="PROTEIN AATF"/>
    <property type="match status" value="1"/>
</dbReference>
<feature type="domain" description="AATF leucine zipper-containing" evidence="4">
    <location>
        <begin position="194"/>
        <end position="373"/>
    </location>
</feature>
<dbReference type="Proteomes" id="UP000002358">
    <property type="component" value="Chromosome 4"/>
</dbReference>
<dbReference type="GO" id="GO:0006357">
    <property type="term" value="P:regulation of transcription by RNA polymerase II"/>
    <property type="evidence" value="ECO:0007669"/>
    <property type="project" value="TreeGrafter"/>
</dbReference>
<evidence type="ECO:0008006" key="7">
    <source>
        <dbReference type="Google" id="ProtNLM"/>
    </source>
</evidence>
<dbReference type="CTD" id="26574"/>
<dbReference type="FunCoup" id="A0A7M7G234">
    <property type="interactions" value="1910"/>
</dbReference>
<feature type="domain" description="Apoptosis-antagonizing transcription factor C-terminal" evidence="3">
    <location>
        <begin position="446"/>
        <end position="529"/>
    </location>
</feature>
<protein>
    <recommendedName>
        <fullName evidence="7">Protein AATF</fullName>
    </recommendedName>
</protein>
<feature type="compositionally biased region" description="Acidic residues" evidence="2">
    <location>
        <begin position="296"/>
        <end position="331"/>
    </location>
</feature>
<evidence type="ECO:0000259" key="4">
    <source>
        <dbReference type="Pfam" id="PF13339"/>
    </source>
</evidence>
<dbReference type="Pfam" id="PF13339">
    <property type="entry name" value="AATF-Che1"/>
    <property type="match status" value="1"/>
</dbReference>
<organism evidence="5 6">
    <name type="scientific">Nasonia vitripennis</name>
    <name type="common">Parasitic wasp</name>
    <dbReference type="NCBI Taxonomy" id="7425"/>
    <lineage>
        <taxon>Eukaryota</taxon>
        <taxon>Metazoa</taxon>
        <taxon>Ecdysozoa</taxon>
        <taxon>Arthropoda</taxon>
        <taxon>Hexapoda</taxon>
        <taxon>Insecta</taxon>
        <taxon>Pterygota</taxon>
        <taxon>Neoptera</taxon>
        <taxon>Endopterygota</taxon>
        <taxon>Hymenoptera</taxon>
        <taxon>Apocrita</taxon>
        <taxon>Proctotrupomorpha</taxon>
        <taxon>Chalcidoidea</taxon>
        <taxon>Pteromalidae</taxon>
        <taxon>Pteromalinae</taxon>
        <taxon>Nasonia</taxon>
    </lineage>
</organism>
<dbReference type="InParanoid" id="A0A7M7G234"/>
<dbReference type="GO" id="GO:0005730">
    <property type="term" value="C:nucleolus"/>
    <property type="evidence" value="ECO:0007669"/>
    <property type="project" value="TreeGrafter"/>
</dbReference>
<dbReference type="InterPro" id="IPR012617">
    <property type="entry name" value="AATF_C"/>
</dbReference>
<name>A0A7M7G234_NASVI</name>
<evidence type="ECO:0000256" key="2">
    <source>
        <dbReference type="SAM" id="MobiDB-lite"/>
    </source>
</evidence>
<feature type="compositionally biased region" description="Basic and acidic residues" evidence="2">
    <location>
        <begin position="282"/>
        <end position="295"/>
    </location>
</feature>